<protein>
    <submittedName>
        <fullName evidence="2">Uncharacterized protein</fullName>
    </submittedName>
</protein>
<dbReference type="AlphaFoldDB" id="A0A8J2SNQ5"/>
<dbReference type="EMBL" id="CAKKNE010000004">
    <property type="protein sequence ID" value="CAH0373773.1"/>
    <property type="molecule type" value="Genomic_DNA"/>
</dbReference>
<sequence>MFQQAVTDNGGAPPPAERGWLDGLTACVLPTTDGDDAPGDSLSPCGCDSTSAPDDAPSAQPPPPATAAPGSARVVVLGGDGCGKLSLIRAWRRRDPSTSYESSRHGARFTHVALGNDGHVVLNALDSGDLASPKSMKAAAQTFDEATAREVRVASAHARLSSAEGVAVVVDVATVDVETARAWVQAVRAAHAAAAVVLIANKWGLARKEAEEADLVSRAARLARALDVDAWFPGLGEVDAEKATDADLAPLRYLLDDVLMRRRVFAANVARARKESAQGLRGAGRAGMAA</sequence>
<evidence type="ECO:0000313" key="3">
    <source>
        <dbReference type="Proteomes" id="UP000789595"/>
    </source>
</evidence>
<feature type="region of interest" description="Disordered" evidence="1">
    <location>
        <begin position="27"/>
        <end position="70"/>
    </location>
</feature>
<dbReference type="Proteomes" id="UP000789595">
    <property type="component" value="Unassembled WGS sequence"/>
</dbReference>
<evidence type="ECO:0000256" key="1">
    <source>
        <dbReference type="SAM" id="MobiDB-lite"/>
    </source>
</evidence>
<feature type="region of interest" description="Disordered" evidence="1">
    <location>
        <begin position="1"/>
        <end position="20"/>
    </location>
</feature>
<reference evidence="2" key="1">
    <citation type="submission" date="2021-11" db="EMBL/GenBank/DDBJ databases">
        <authorList>
            <consortium name="Genoscope - CEA"/>
            <person name="William W."/>
        </authorList>
    </citation>
    <scope>NUCLEOTIDE SEQUENCE</scope>
</reference>
<comment type="caution">
    <text evidence="2">The sequence shown here is derived from an EMBL/GenBank/DDBJ whole genome shotgun (WGS) entry which is preliminary data.</text>
</comment>
<organism evidence="2 3">
    <name type="scientific">Pelagomonas calceolata</name>
    <dbReference type="NCBI Taxonomy" id="35677"/>
    <lineage>
        <taxon>Eukaryota</taxon>
        <taxon>Sar</taxon>
        <taxon>Stramenopiles</taxon>
        <taxon>Ochrophyta</taxon>
        <taxon>Pelagophyceae</taxon>
        <taxon>Pelagomonadales</taxon>
        <taxon>Pelagomonadaceae</taxon>
        <taxon>Pelagomonas</taxon>
    </lineage>
</organism>
<dbReference type="SUPFAM" id="SSF52540">
    <property type="entry name" value="P-loop containing nucleoside triphosphate hydrolases"/>
    <property type="match status" value="1"/>
</dbReference>
<keyword evidence="3" id="KW-1185">Reference proteome</keyword>
<proteinExistence type="predicted"/>
<dbReference type="InterPro" id="IPR027417">
    <property type="entry name" value="P-loop_NTPase"/>
</dbReference>
<dbReference type="Gene3D" id="3.40.50.300">
    <property type="entry name" value="P-loop containing nucleotide triphosphate hydrolases"/>
    <property type="match status" value="1"/>
</dbReference>
<accession>A0A8J2SNQ5</accession>
<feature type="compositionally biased region" description="Low complexity" evidence="1">
    <location>
        <begin position="48"/>
        <end position="58"/>
    </location>
</feature>
<name>A0A8J2SNQ5_9STRA</name>
<evidence type="ECO:0000313" key="2">
    <source>
        <dbReference type="EMBL" id="CAH0373773.1"/>
    </source>
</evidence>
<gene>
    <name evidence="2" type="ORF">PECAL_4P10100</name>
</gene>